<dbReference type="AlphaFoldDB" id="A0A1I8AZ10"/>
<evidence type="ECO:0000313" key="2">
    <source>
        <dbReference type="Proteomes" id="UP000095281"/>
    </source>
</evidence>
<dbReference type="InterPro" id="IPR045573">
    <property type="entry name" value="Fut8_N_cat"/>
</dbReference>
<dbReference type="Pfam" id="PF19745">
    <property type="entry name" value="FUT8_N_cat"/>
    <property type="match status" value="1"/>
</dbReference>
<protein>
    <submittedName>
        <fullName evidence="3">FUT8_N_cat domain-containing protein</fullName>
    </submittedName>
</protein>
<name>A0A1I8AZ10_MELHA</name>
<feature type="domain" description="Alpha-(1,6)-fucosyltransferase N- and catalytic" evidence="1">
    <location>
        <begin position="127"/>
        <end position="258"/>
    </location>
</feature>
<evidence type="ECO:0000259" key="1">
    <source>
        <dbReference type="Pfam" id="PF19745"/>
    </source>
</evidence>
<accession>A0A1I8AZ10</accession>
<evidence type="ECO:0000313" key="3">
    <source>
        <dbReference type="WBParaSite" id="MhA1_Contig1104.frz3.fgene4"/>
    </source>
</evidence>
<keyword evidence="2" id="KW-1185">Reference proteome</keyword>
<proteinExistence type="predicted"/>
<dbReference type="WBParaSite" id="MhA1_Contig1104.frz3.fgene4">
    <property type="protein sequence ID" value="MhA1_Contig1104.frz3.fgene4"/>
    <property type="gene ID" value="MhA1_Contig1104.frz3.fgene4"/>
</dbReference>
<reference evidence="3" key="1">
    <citation type="submission" date="2016-11" db="UniProtKB">
        <authorList>
            <consortium name="WormBaseParasite"/>
        </authorList>
    </citation>
    <scope>IDENTIFICATION</scope>
</reference>
<organism evidence="2 3">
    <name type="scientific">Meloidogyne hapla</name>
    <name type="common">Root-knot nematode worm</name>
    <dbReference type="NCBI Taxonomy" id="6305"/>
    <lineage>
        <taxon>Eukaryota</taxon>
        <taxon>Metazoa</taxon>
        <taxon>Ecdysozoa</taxon>
        <taxon>Nematoda</taxon>
        <taxon>Chromadorea</taxon>
        <taxon>Rhabditida</taxon>
        <taxon>Tylenchina</taxon>
        <taxon>Tylenchomorpha</taxon>
        <taxon>Tylenchoidea</taxon>
        <taxon>Meloidogynidae</taxon>
        <taxon>Meloidogyninae</taxon>
        <taxon>Meloidogyne</taxon>
    </lineage>
</organism>
<dbReference type="Proteomes" id="UP000095281">
    <property type="component" value="Unplaced"/>
</dbReference>
<sequence>MTLAQKRIYMYRLLGFNIKCQDKLQNVDQKRIIDRQIISYLSTESFIHKKPSNKQHLSLVSEKIQSAINLLQNPLNCFNARILVCPVWPFLPLNEYLKPGQSDRILIFRFRQEMRIRAFDFAPLEIKNLLKYHSNPTLWFHGQLIKYIWRENERTKNATNQIVSKIPFECGVSLLITKKLIDCRNVVVNTRLPLFGSQVRCLEWVDFWFNVMEEKNNQSVPVSLNCTNRRMLFIASDVLKDVVKEAKGKWEDKYEIYHGTFNIQSISFIKIRVSFPNILKQT</sequence>